<name>Q1IPV8_KORVE</name>
<gene>
    <name evidence="1" type="ordered locus">Acid345_2091</name>
</gene>
<dbReference type="PANTHER" id="PTHR41260">
    <property type="entry name" value="PROTEIN ECSC"/>
    <property type="match status" value="1"/>
</dbReference>
<protein>
    <recommendedName>
        <fullName evidence="3">EcsC protein</fullName>
    </recommendedName>
</protein>
<evidence type="ECO:0000313" key="2">
    <source>
        <dbReference type="Proteomes" id="UP000002432"/>
    </source>
</evidence>
<evidence type="ECO:0000313" key="1">
    <source>
        <dbReference type="EMBL" id="ABF41092.1"/>
    </source>
</evidence>
<dbReference type="KEGG" id="aba:Acid345_2091"/>
<dbReference type="OrthoDB" id="118491at2"/>
<dbReference type="EnsemblBacteria" id="ABF41092">
    <property type="protein sequence ID" value="ABF41092"/>
    <property type="gene ID" value="Acid345_2091"/>
</dbReference>
<dbReference type="PANTHER" id="PTHR41260:SF1">
    <property type="entry name" value="PROTEIN ECSC"/>
    <property type="match status" value="1"/>
</dbReference>
<sequence>MMLAHRTEHLARHSHLRRRGGNLSSRSLYLKKSEMAEAVKKGWLARRVQSGIQKGLTRAYSTVAVNPNDYLTHLRTAHNLPIVSYHGLYSVPTEQLDDAANDTIRGAMKLAAAEGAGFGLGGFLTIVPDLSILAAITMRMIQKLSLIYGFEFNTDNEMAELWIAAASAAGVDISRELLEREVVQRFIPKVIQRIAARASVEVVEKWSARIIPLASSVIGGSLNYFFVRAWGERAAKHFREKHLARREHMRLQDQQAVQPILLPPSSV</sequence>
<reference evidence="1 2" key="1">
    <citation type="journal article" date="2009" name="Appl. Environ. Microbiol.">
        <title>Three genomes from the phylum Acidobacteria provide insight into the lifestyles of these microorganisms in soils.</title>
        <authorList>
            <person name="Ward N.L."/>
            <person name="Challacombe J.F."/>
            <person name="Janssen P.H."/>
            <person name="Henrissat B."/>
            <person name="Coutinho P.M."/>
            <person name="Wu M."/>
            <person name="Xie G."/>
            <person name="Haft D.H."/>
            <person name="Sait M."/>
            <person name="Badger J."/>
            <person name="Barabote R.D."/>
            <person name="Bradley B."/>
            <person name="Brettin T.S."/>
            <person name="Brinkac L.M."/>
            <person name="Bruce D."/>
            <person name="Creasy T."/>
            <person name="Daugherty S.C."/>
            <person name="Davidsen T.M."/>
            <person name="DeBoy R.T."/>
            <person name="Detter J.C."/>
            <person name="Dodson R.J."/>
            <person name="Durkin A.S."/>
            <person name="Ganapathy A."/>
            <person name="Gwinn-Giglio M."/>
            <person name="Han C.S."/>
            <person name="Khouri H."/>
            <person name="Kiss H."/>
            <person name="Kothari S.P."/>
            <person name="Madupu R."/>
            <person name="Nelson K.E."/>
            <person name="Nelson W.C."/>
            <person name="Paulsen I."/>
            <person name="Penn K."/>
            <person name="Ren Q."/>
            <person name="Rosovitz M.J."/>
            <person name="Selengut J.D."/>
            <person name="Shrivastava S."/>
            <person name="Sullivan S.A."/>
            <person name="Tapia R."/>
            <person name="Thompson L.S."/>
            <person name="Watkins K.L."/>
            <person name="Yang Q."/>
            <person name="Yu C."/>
            <person name="Zafar N."/>
            <person name="Zhou L."/>
            <person name="Kuske C.R."/>
        </authorList>
    </citation>
    <scope>NUCLEOTIDE SEQUENCE [LARGE SCALE GENOMIC DNA]</scope>
    <source>
        <strain evidence="1 2">Ellin345</strain>
    </source>
</reference>
<dbReference type="Pfam" id="PF12787">
    <property type="entry name" value="EcsC"/>
    <property type="match status" value="1"/>
</dbReference>
<dbReference type="EMBL" id="CP000360">
    <property type="protein sequence ID" value="ABF41092.1"/>
    <property type="molecule type" value="Genomic_DNA"/>
</dbReference>
<dbReference type="STRING" id="204669.Acid345_2091"/>
<evidence type="ECO:0008006" key="3">
    <source>
        <dbReference type="Google" id="ProtNLM"/>
    </source>
</evidence>
<organism evidence="1 2">
    <name type="scientific">Koribacter versatilis (strain Ellin345)</name>
    <dbReference type="NCBI Taxonomy" id="204669"/>
    <lineage>
        <taxon>Bacteria</taxon>
        <taxon>Pseudomonadati</taxon>
        <taxon>Acidobacteriota</taxon>
        <taxon>Terriglobia</taxon>
        <taxon>Terriglobales</taxon>
        <taxon>Candidatus Korobacteraceae</taxon>
        <taxon>Candidatus Korobacter</taxon>
    </lineage>
</organism>
<dbReference type="HOGENOM" id="CLU_1041238_0_0_0"/>
<dbReference type="Proteomes" id="UP000002432">
    <property type="component" value="Chromosome"/>
</dbReference>
<dbReference type="InterPro" id="IPR024787">
    <property type="entry name" value="EcsC"/>
</dbReference>
<accession>Q1IPV8</accession>
<proteinExistence type="predicted"/>
<dbReference type="AlphaFoldDB" id="Q1IPV8"/>
<keyword evidence="2" id="KW-1185">Reference proteome</keyword>